<accession>A0A1Y1XUH8</accession>
<reference evidence="1 2" key="1">
    <citation type="submission" date="2016-07" db="EMBL/GenBank/DDBJ databases">
        <title>Pervasive Adenine N6-methylation of Active Genes in Fungi.</title>
        <authorList>
            <consortium name="DOE Joint Genome Institute"/>
            <person name="Mondo S.J."/>
            <person name="Dannebaum R.O."/>
            <person name="Kuo R.C."/>
            <person name="Labutti K."/>
            <person name="Haridas S."/>
            <person name="Kuo A."/>
            <person name="Salamov A."/>
            <person name="Ahrendt S.R."/>
            <person name="Lipzen A."/>
            <person name="Sullivan W."/>
            <person name="Andreopoulos W.B."/>
            <person name="Clum A."/>
            <person name="Lindquist E."/>
            <person name="Daum C."/>
            <person name="Ramamoorthy G.K."/>
            <person name="Gryganskyi A."/>
            <person name="Culley D."/>
            <person name="Magnuson J.K."/>
            <person name="James T.Y."/>
            <person name="O'Malley M.A."/>
            <person name="Stajich J.E."/>
            <person name="Spatafora J.W."/>
            <person name="Visel A."/>
            <person name="Grigoriev I.V."/>
        </authorList>
    </citation>
    <scope>NUCLEOTIDE SEQUENCE [LARGE SCALE GENOMIC DNA]</scope>
    <source>
        <strain evidence="1 2">CBS 115471</strain>
    </source>
</reference>
<name>A0A1Y1XUH8_9PLEO</name>
<protein>
    <submittedName>
        <fullName evidence="1">Uncharacterized protein</fullName>
    </submittedName>
</protein>
<comment type="caution">
    <text evidence="1">The sequence shown here is derived from an EMBL/GenBank/DDBJ whole genome shotgun (WGS) entry which is preliminary data.</text>
</comment>
<sequence length="196" mass="21969">MSTYSLSLNHRCFAYSHGRSSSQGCTSGRLKRLHLTLVATSVPWKTAPRRPSLPHFHWGGLIDDVWNLRGALHPIQSLKMHSGDNATQTGAVRRTPPPMIPTRVSQGFRCRLYGSRVRQPLLISAPVFPHRLIVRSALSFQNPCRTIGSIRWNIEAMALRKHGLALVGYYVPVDTNQVPSHVFVLATAYLKLIGRR</sequence>
<dbReference type="AlphaFoldDB" id="A0A1Y1XUH8"/>
<evidence type="ECO:0000313" key="1">
    <source>
        <dbReference type="EMBL" id="ORX89335.1"/>
    </source>
</evidence>
<proteinExistence type="predicted"/>
<evidence type="ECO:0000313" key="2">
    <source>
        <dbReference type="Proteomes" id="UP000193144"/>
    </source>
</evidence>
<keyword evidence="2" id="KW-1185">Reference proteome</keyword>
<organism evidence="1 2">
    <name type="scientific">Clohesyomyces aquaticus</name>
    <dbReference type="NCBI Taxonomy" id="1231657"/>
    <lineage>
        <taxon>Eukaryota</taxon>
        <taxon>Fungi</taxon>
        <taxon>Dikarya</taxon>
        <taxon>Ascomycota</taxon>
        <taxon>Pezizomycotina</taxon>
        <taxon>Dothideomycetes</taxon>
        <taxon>Pleosporomycetidae</taxon>
        <taxon>Pleosporales</taxon>
        <taxon>Lindgomycetaceae</taxon>
        <taxon>Clohesyomyces</taxon>
    </lineage>
</organism>
<dbReference type="EMBL" id="MCFA01000652">
    <property type="protein sequence ID" value="ORX89335.1"/>
    <property type="molecule type" value="Genomic_DNA"/>
</dbReference>
<dbReference type="Proteomes" id="UP000193144">
    <property type="component" value="Unassembled WGS sequence"/>
</dbReference>
<gene>
    <name evidence="1" type="ORF">BCR34DRAFT_335865</name>
</gene>